<keyword evidence="3" id="KW-0804">Transcription</keyword>
<dbReference type="PANTHER" id="PTHR43952">
    <property type="entry name" value="MYB FAMILY TRANSCRIPTION FACTOR-RELATED"/>
    <property type="match status" value="1"/>
</dbReference>
<dbReference type="AlphaFoldDB" id="A0A8K0MHX2"/>
<dbReference type="Proteomes" id="UP000796880">
    <property type="component" value="Unassembled WGS sequence"/>
</dbReference>
<dbReference type="GO" id="GO:0003700">
    <property type="term" value="F:DNA-binding transcription factor activity"/>
    <property type="evidence" value="ECO:0007669"/>
    <property type="project" value="InterPro"/>
</dbReference>
<proteinExistence type="predicted"/>
<keyword evidence="8" id="KW-1185">Reference proteome</keyword>
<dbReference type="OrthoDB" id="118550at2759"/>
<organism evidence="7 8">
    <name type="scientific">Rhamnella rubrinervis</name>
    <dbReference type="NCBI Taxonomy" id="2594499"/>
    <lineage>
        <taxon>Eukaryota</taxon>
        <taxon>Viridiplantae</taxon>
        <taxon>Streptophyta</taxon>
        <taxon>Embryophyta</taxon>
        <taxon>Tracheophyta</taxon>
        <taxon>Spermatophyta</taxon>
        <taxon>Magnoliopsida</taxon>
        <taxon>eudicotyledons</taxon>
        <taxon>Gunneridae</taxon>
        <taxon>Pentapetalae</taxon>
        <taxon>rosids</taxon>
        <taxon>fabids</taxon>
        <taxon>Rosales</taxon>
        <taxon>Rhamnaceae</taxon>
        <taxon>rhamnoid group</taxon>
        <taxon>Rhamneae</taxon>
        <taxon>Rhamnella</taxon>
    </lineage>
</organism>
<dbReference type="Pfam" id="PF00249">
    <property type="entry name" value="Myb_DNA-binding"/>
    <property type="match status" value="1"/>
</dbReference>
<dbReference type="InterPro" id="IPR001005">
    <property type="entry name" value="SANT/Myb"/>
</dbReference>
<evidence type="ECO:0000256" key="4">
    <source>
        <dbReference type="ARBA" id="ARBA00023242"/>
    </source>
</evidence>
<feature type="domain" description="Myb-like" evidence="5">
    <location>
        <begin position="1"/>
        <end position="52"/>
    </location>
</feature>
<dbReference type="PANTHER" id="PTHR43952:SF72">
    <property type="entry name" value="MYB-LIKE DOMAIN-CONTAINING PROTEIN"/>
    <property type="match status" value="1"/>
</dbReference>
<dbReference type="InterPro" id="IPR009057">
    <property type="entry name" value="Homeodomain-like_sf"/>
</dbReference>
<evidence type="ECO:0000256" key="1">
    <source>
        <dbReference type="ARBA" id="ARBA00004123"/>
    </source>
</evidence>
<evidence type="ECO:0000313" key="8">
    <source>
        <dbReference type="Proteomes" id="UP000796880"/>
    </source>
</evidence>
<dbReference type="CDD" id="cd00167">
    <property type="entry name" value="SANT"/>
    <property type="match status" value="1"/>
</dbReference>
<comment type="subcellular location">
    <subcellularLocation>
        <location evidence="1">Nucleus</location>
    </subcellularLocation>
</comment>
<dbReference type="GO" id="GO:0005634">
    <property type="term" value="C:nucleus"/>
    <property type="evidence" value="ECO:0007669"/>
    <property type="project" value="UniProtKB-SubCell"/>
</dbReference>
<accession>A0A8K0MHX2</accession>
<evidence type="ECO:0000256" key="2">
    <source>
        <dbReference type="ARBA" id="ARBA00023015"/>
    </source>
</evidence>
<dbReference type="FunFam" id="1.10.10.60:FF:000154">
    <property type="entry name" value="Transcription factor SRM1"/>
    <property type="match status" value="1"/>
</dbReference>
<gene>
    <name evidence="7" type="ORF">FNV43_RR11497</name>
</gene>
<name>A0A8K0MHX2_9ROSA</name>
<dbReference type="SMART" id="SM00717">
    <property type="entry name" value="SANT"/>
    <property type="match status" value="1"/>
</dbReference>
<sequence>MASGSWTAKQNKLFENALAIYDKDTPDRWHNLARAVGGKTVEEVKRHYEMLVDDVNKIESGEVPLPNYRKIGANNKAYSYMDEEQRCVEESEIAMKDASEGLLIT</sequence>
<dbReference type="SUPFAM" id="SSF46689">
    <property type="entry name" value="Homeodomain-like"/>
    <property type="match status" value="1"/>
</dbReference>
<dbReference type="PROSITE" id="PS50090">
    <property type="entry name" value="MYB_LIKE"/>
    <property type="match status" value="1"/>
</dbReference>
<dbReference type="InterPro" id="IPR044636">
    <property type="entry name" value="RADIALIS-like"/>
</dbReference>
<keyword evidence="2" id="KW-0805">Transcription regulation</keyword>
<evidence type="ECO:0000313" key="7">
    <source>
        <dbReference type="EMBL" id="KAF3446318.1"/>
    </source>
</evidence>
<comment type="caution">
    <text evidence="7">The sequence shown here is derived from an EMBL/GenBank/DDBJ whole genome shotgun (WGS) entry which is preliminary data.</text>
</comment>
<dbReference type="Gene3D" id="1.10.10.60">
    <property type="entry name" value="Homeodomain-like"/>
    <property type="match status" value="1"/>
</dbReference>
<dbReference type="InterPro" id="IPR017884">
    <property type="entry name" value="SANT_dom"/>
</dbReference>
<evidence type="ECO:0000256" key="3">
    <source>
        <dbReference type="ARBA" id="ARBA00023163"/>
    </source>
</evidence>
<keyword evidence="4" id="KW-0539">Nucleus</keyword>
<reference evidence="7" key="1">
    <citation type="submission" date="2020-03" db="EMBL/GenBank/DDBJ databases">
        <title>A high-quality chromosome-level genome assembly of a woody plant with both climbing and erect habits, Rhamnella rubrinervis.</title>
        <authorList>
            <person name="Lu Z."/>
            <person name="Yang Y."/>
            <person name="Zhu X."/>
            <person name="Sun Y."/>
        </authorList>
    </citation>
    <scope>NUCLEOTIDE SEQUENCE</scope>
    <source>
        <strain evidence="7">BYM</strain>
        <tissue evidence="7">Leaf</tissue>
    </source>
</reference>
<dbReference type="PROSITE" id="PS51293">
    <property type="entry name" value="SANT"/>
    <property type="match status" value="1"/>
</dbReference>
<evidence type="ECO:0000259" key="5">
    <source>
        <dbReference type="PROSITE" id="PS50090"/>
    </source>
</evidence>
<evidence type="ECO:0008006" key="9">
    <source>
        <dbReference type="Google" id="ProtNLM"/>
    </source>
</evidence>
<protein>
    <recommendedName>
        <fullName evidence="9">Protein RADIALIS-like 3</fullName>
    </recommendedName>
</protein>
<feature type="domain" description="SANT" evidence="6">
    <location>
        <begin position="1"/>
        <end position="56"/>
    </location>
</feature>
<dbReference type="EMBL" id="VOIH02000005">
    <property type="protein sequence ID" value="KAF3446318.1"/>
    <property type="molecule type" value="Genomic_DNA"/>
</dbReference>
<evidence type="ECO:0000259" key="6">
    <source>
        <dbReference type="PROSITE" id="PS51293"/>
    </source>
</evidence>